<feature type="compositionally biased region" description="Polar residues" evidence="1">
    <location>
        <begin position="1"/>
        <end position="16"/>
    </location>
</feature>
<organism evidence="2 3">
    <name type="scientific">Catenaria anguillulae PL171</name>
    <dbReference type="NCBI Taxonomy" id="765915"/>
    <lineage>
        <taxon>Eukaryota</taxon>
        <taxon>Fungi</taxon>
        <taxon>Fungi incertae sedis</taxon>
        <taxon>Blastocladiomycota</taxon>
        <taxon>Blastocladiomycetes</taxon>
        <taxon>Blastocladiales</taxon>
        <taxon>Catenariaceae</taxon>
        <taxon>Catenaria</taxon>
    </lineage>
</organism>
<reference evidence="2 3" key="1">
    <citation type="submission" date="2016-07" db="EMBL/GenBank/DDBJ databases">
        <title>Pervasive Adenine N6-methylation of Active Genes in Fungi.</title>
        <authorList>
            <consortium name="DOE Joint Genome Institute"/>
            <person name="Mondo S.J."/>
            <person name="Dannebaum R.O."/>
            <person name="Kuo R.C."/>
            <person name="Labutti K."/>
            <person name="Haridas S."/>
            <person name="Kuo A."/>
            <person name="Salamov A."/>
            <person name="Ahrendt S.R."/>
            <person name="Lipzen A."/>
            <person name="Sullivan W."/>
            <person name="Andreopoulos W.B."/>
            <person name="Clum A."/>
            <person name="Lindquist E."/>
            <person name="Daum C."/>
            <person name="Ramamoorthy G.K."/>
            <person name="Gryganskyi A."/>
            <person name="Culley D."/>
            <person name="Magnuson J.K."/>
            <person name="James T.Y."/>
            <person name="O'Malley M.A."/>
            <person name="Stajich J.E."/>
            <person name="Spatafora J.W."/>
            <person name="Visel A."/>
            <person name="Grigoriev I.V."/>
        </authorList>
    </citation>
    <scope>NUCLEOTIDE SEQUENCE [LARGE SCALE GENOMIC DNA]</scope>
    <source>
        <strain evidence="2 3">PL171</strain>
    </source>
</reference>
<accession>A0A1Y2HGG0</accession>
<protein>
    <submittedName>
        <fullName evidence="2">Uncharacterized protein</fullName>
    </submittedName>
</protein>
<evidence type="ECO:0000313" key="3">
    <source>
        <dbReference type="Proteomes" id="UP000193411"/>
    </source>
</evidence>
<comment type="caution">
    <text evidence="2">The sequence shown here is derived from an EMBL/GenBank/DDBJ whole genome shotgun (WGS) entry which is preliminary data.</text>
</comment>
<evidence type="ECO:0000313" key="2">
    <source>
        <dbReference type="EMBL" id="ORZ32971.1"/>
    </source>
</evidence>
<dbReference type="AlphaFoldDB" id="A0A1Y2HGG0"/>
<sequence>MCLSTAGNAKCPTNPTRRQHPMTWAQALGRALSRLRSSRCRPTRPPPCKWRRPPQIHVPELPRRHSQANPAPCRHRPRVPMPMWLPTVPLAADPHAMGRRRYPKPRLWTHPPTAHTLALLRPPSRPHRGLRLRSHRHPHVSWGASRQCNRCLPGRTSFRCPTGTRSRARWADSISWTRLHA</sequence>
<feature type="region of interest" description="Disordered" evidence="1">
    <location>
        <begin position="1"/>
        <end position="20"/>
    </location>
</feature>
<gene>
    <name evidence="2" type="ORF">BCR44DRAFT_1439239</name>
</gene>
<dbReference type="EMBL" id="MCFL01000040">
    <property type="protein sequence ID" value="ORZ32971.1"/>
    <property type="molecule type" value="Genomic_DNA"/>
</dbReference>
<name>A0A1Y2HGG0_9FUNG</name>
<evidence type="ECO:0000256" key="1">
    <source>
        <dbReference type="SAM" id="MobiDB-lite"/>
    </source>
</evidence>
<dbReference type="Proteomes" id="UP000193411">
    <property type="component" value="Unassembled WGS sequence"/>
</dbReference>
<keyword evidence="3" id="KW-1185">Reference proteome</keyword>
<proteinExistence type="predicted"/>